<sequence length="76" mass="8494">MVWKLSGNRYKRQSSAQNVLFHGVCISGLVLFQTMSDPTISVSIGNCSTSGHYSVANDRGDVYRDHEHFKGLAFRD</sequence>
<evidence type="ECO:0000313" key="4">
    <source>
        <dbReference type="Proteomes" id="UP000774804"/>
    </source>
</evidence>
<proteinExistence type="predicted"/>
<dbReference type="Proteomes" id="UP000697107">
    <property type="component" value="Unassembled WGS sequence"/>
</dbReference>
<name>A0A8T1B8Q7_9STRA</name>
<evidence type="ECO:0000313" key="1">
    <source>
        <dbReference type="EMBL" id="KAG2853031.1"/>
    </source>
</evidence>
<reference evidence="2" key="1">
    <citation type="submission" date="2018-10" db="EMBL/GenBank/DDBJ databases">
        <title>Effector identification in a new, highly contiguous assembly of the strawberry crown rot pathogen Phytophthora cactorum.</title>
        <authorList>
            <person name="Armitage A.D."/>
            <person name="Nellist C.F."/>
            <person name="Bates H."/>
            <person name="Vickerstaff R.J."/>
            <person name="Harrison R.J."/>
        </authorList>
    </citation>
    <scope>NUCLEOTIDE SEQUENCE</scope>
    <source>
        <strain evidence="1">15-7</strain>
        <strain evidence="2">4032</strain>
        <strain evidence="3">P415</strain>
    </source>
</reference>
<organism evidence="2 4">
    <name type="scientific">Phytophthora cactorum</name>
    <dbReference type="NCBI Taxonomy" id="29920"/>
    <lineage>
        <taxon>Eukaryota</taxon>
        <taxon>Sar</taxon>
        <taxon>Stramenopiles</taxon>
        <taxon>Oomycota</taxon>
        <taxon>Peronosporomycetes</taxon>
        <taxon>Peronosporales</taxon>
        <taxon>Peronosporaceae</taxon>
        <taxon>Phytophthora</taxon>
    </lineage>
</organism>
<evidence type="ECO:0000313" key="2">
    <source>
        <dbReference type="EMBL" id="KAG2896176.1"/>
    </source>
</evidence>
<dbReference type="Proteomes" id="UP000774804">
    <property type="component" value="Unassembled WGS sequence"/>
</dbReference>
<evidence type="ECO:0000313" key="3">
    <source>
        <dbReference type="EMBL" id="KAG2969149.1"/>
    </source>
</evidence>
<accession>A0A8T1B8Q7</accession>
<comment type="caution">
    <text evidence="2">The sequence shown here is derived from an EMBL/GenBank/DDBJ whole genome shotgun (WGS) entry which is preliminary data.</text>
</comment>
<dbReference type="EMBL" id="RCML01000809">
    <property type="protein sequence ID" value="KAG2969149.1"/>
    <property type="molecule type" value="Genomic_DNA"/>
</dbReference>
<dbReference type="AlphaFoldDB" id="A0A8T1B8Q7"/>
<dbReference type="Proteomes" id="UP000735874">
    <property type="component" value="Unassembled WGS sequence"/>
</dbReference>
<gene>
    <name evidence="1" type="ORF">PC113_g14519</name>
    <name evidence="2" type="ORF">PC115_g17584</name>
    <name evidence="3" type="ORF">PC118_g17605</name>
</gene>
<dbReference type="EMBL" id="RCMG01000503">
    <property type="protein sequence ID" value="KAG2853031.1"/>
    <property type="molecule type" value="Genomic_DNA"/>
</dbReference>
<protein>
    <submittedName>
        <fullName evidence="2">Uncharacterized protein</fullName>
    </submittedName>
</protein>
<dbReference type="EMBL" id="RCMI01000845">
    <property type="protein sequence ID" value="KAG2896176.1"/>
    <property type="molecule type" value="Genomic_DNA"/>
</dbReference>